<reference evidence="2" key="1">
    <citation type="journal article" date="2024" name="Front. Bioeng. Biotechnol.">
        <title>Genome-scale model development and genomic sequencing of the oleaginous clade Lipomyces.</title>
        <authorList>
            <person name="Czajka J.J."/>
            <person name="Han Y."/>
            <person name="Kim J."/>
            <person name="Mondo S.J."/>
            <person name="Hofstad B.A."/>
            <person name="Robles A."/>
            <person name="Haridas S."/>
            <person name="Riley R."/>
            <person name="LaButti K."/>
            <person name="Pangilinan J."/>
            <person name="Andreopoulos W."/>
            <person name="Lipzen A."/>
            <person name="Yan J."/>
            <person name="Wang M."/>
            <person name="Ng V."/>
            <person name="Grigoriev I.V."/>
            <person name="Spatafora J.W."/>
            <person name="Magnuson J.K."/>
            <person name="Baker S.E."/>
            <person name="Pomraning K.R."/>
        </authorList>
    </citation>
    <scope>NUCLEOTIDE SEQUENCE [LARGE SCALE GENOMIC DNA]</scope>
    <source>
        <strain evidence="2">CBS 10300</strain>
    </source>
</reference>
<dbReference type="EMBL" id="MU970147">
    <property type="protein sequence ID" value="KAK9320053.1"/>
    <property type="molecule type" value="Genomic_DNA"/>
</dbReference>
<evidence type="ECO:0000313" key="1">
    <source>
        <dbReference type="EMBL" id="KAK9320053.1"/>
    </source>
</evidence>
<comment type="caution">
    <text evidence="1">The sequence shown here is derived from an EMBL/GenBank/DDBJ whole genome shotgun (WGS) entry which is preliminary data.</text>
</comment>
<organism evidence="1 2">
    <name type="scientific">Lipomyces orientalis</name>
    <dbReference type="NCBI Taxonomy" id="1233043"/>
    <lineage>
        <taxon>Eukaryota</taxon>
        <taxon>Fungi</taxon>
        <taxon>Dikarya</taxon>
        <taxon>Ascomycota</taxon>
        <taxon>Saccharomycotina</taxon>
        <taxon>Lipomycetes</taxon>
        <taxon>Lipomycetales</taxon>
        <taxon>Lipomycetaceae</taxon>
        <taxon>Lipomyces</taxon>
    </lineage>
</organism>
<keyword evidence="2" id="KW-1185">Reference proteome</keyword>
<gene>
    <name evidence="1" type="ORF">V1517DRAFT_330591</name>
</gene>
<accession>A0ACC3TFU3</accession>
<proteinExistence type="predicted"/>
<evidence type="ECO:0000313" key="2">
    <source>
        <dbReference type="Proteomes" id="UP001489719"/>
    </source>
</evidence>
<name>A0ACC3TFU3_9ASCO</name>
<protein>
    <submittedName>
        <fullName evidence="1">SRP40, C-terminal domain-containing protein</fullName>
    </submittedName>
</protein>
<sequence>MAPTTLTDADSQLATARALIPHIHAFLVRHELVKTAKALVKEIAKAGGGKFKDVAVEDEAFVEAPLEVVFWLYKEGKTVKDLESANESESESGSESESDSESDSDSDSESESESESSSASESEKEDLKPAPKKLSTKIEKAEVVVEESSSASSSSAESDADADSDSDSESESDSSDDATVPQKTTTKVMTNGKRKREVAESSSSSDENADPKRVKSPSGSSTPSSNSASTDPSRRFSRIDRTAVKFEDRSLQDNRYQGRAGTWGEVANEKLMQVRGRDFTKNKNKMKRGSYRGGSIGLQSGSYKFTD</sequence>
<dbReference type="Proteomes" id="UP001489719">
    <property type="component" value="Unassembled WGS sequence"/>
</dbReference>